<dbReference type="InterPro" id="IPR051465">
    <property type="entry name" value="Cell_Envelope_Struct_Comp"/>
</dbReference>
<dbReference type="InterPro" id="IPR001119">
    <property type="entry name" value="SLH_dom"/>
</dbReference>
<dbReference type="EC" id="3.1.4.16" evidence="3"/>
<feature type="domain" description="SLH" evidence="2">
    <location>
        <begin position="531"/>
        <end position="591"/>
    </location>
</feature>
<dbReference type="Pfam" id="PF00395">
    <property type="entry name" value="SLH"/>
    <property type="match status" value="3"/>
</dbReference>
<sequence>MDRYKGRYAVRYSVYACCVSLLIIMAWGWGGVKSAKAEDTLGWDSLLSPVVLAGSSVDLQSVDINVLAGWLTGTTPLIEYSLDSTDGINGHWIQADDIVTPIRWQPGYLYIREQADPTNNRLLAVIQLGREGTYLFADPTASLMIPTTHPSISDSVVGSADPIINSKTTPLDDSDTDPTAIHPLTTIQSDPSGTTSIQINNDVAIEQLTANSEHTLTIPVTSNHSSIQIPIEGSLLQALYDQKAMIMIVFPQVTYTLPIAMLEPQKVIQSFAKPPVSMTSITLTIQIKTPSNNDIASLQSLLNLQQINIVGSPVSVQLQASYDGQTVPISPQGTDQSLELTMPVPVTTSTDSISSKPTTAIVYQADHSMHPVPTLISSPNDSSATAHIHGWTNGIYALVSHHPSLIDTRSHWSSADVNDMASRLIVTGEKGGVFAPDRLVTRAEFAAMIVRALGLSAEPSKTTFSDVHDSDWYAGVIGSASNHGLIEGYNDTTFRPNQQITREEASEILSHAMKLTGLSTVITTREANAQLNPFADRKKVSNWAVPALALSVKYHILEGVQGAIQPQSDVSRAQATVMIRRLLQQSGWIQS</sequence>
<keyword evidence="1" id="KW-0472">Membrane</keyword>
<dbReference type="EMBL" id="MDER01000012">
    <property type="protein sequence ID" value="ODP30301.1"/>
    <property type="molecule type" value="Genomic_DNA"/>
</dbReference>
<feature type="transmembrane region" description="Helical" evidence="1">
    <location>
        <begin position="12"/>
        <end position="30"/>
    </location>
</feature>
<feature type="domain" description="SLH" evidence="2">
    <location>
        <begin position="400"/>
        <end position="459"/>
    </location>
</feature>
<dbReference type="AlphaFoldDB" id="A0A1E3L9P0"/>
<name>A0A1E3L9P0_9BACL</name>
<gene>
    <name evidence="3" type="primary">yfkN</name>
    <name evidence="3" type="ORF">PTI45_00234</name>
</gene>
<proteinExistence type="predicted"/>
<dbReference type="GO" id="GO:0008254">
    <property type="term" value="F:3'-nucleotidase activity"/>
    <property type="evidence" value="ECO:0007669"/>
    <property type="project" value="UniProtKB-EC"/>
</dbReference>
<dbReference type="RefSeq" id="WP_069325730.1">
    <property type="nucleotide sequence ID" value="NZ_MDER01000012.1"/>
</dbReference>
<keyword evidence="4" id="KW-1185">Reference proteome</keyword>
<keyword evidence="1" id="KW-0812">Transmembrane</keyword>
<dbReference type="EC" id="3.1.3.6" evidence="3"/>
<protein>
    <submittedName>
        <fullName evidence="3">2',3'-cyclic-nucleotide 2'-phosphodiesterase</fullName>
        <ecNumber evidence="3">3.1.3.5</ecNumber>
        <ecNumber evidence="3">3.1.3.6</ecNumber>
        <ecNumber evidence="3">3.1.4.16</ecNumber>
    </submittedName>
</protein>
<dbReference type="Proteomes" id="UP000094578">
    <property type="component" value="Unassembled WGS sequence"/>
</dbReference>
<evidence type="ECO:0000313" key="4">
    <source>
        <dbReference type="Proteomes" id="UP000094578"/>
    </source>
</evidence>
<dbReference type="EC" id="3.1.3.5" evidence="3"/>
<accession>A0A1E3L9P0</accession>
<comment type="caution">
    <text evidence="3">The sequence shown here is derived from an EMBL/GenBank/DDBJ whole genome shotgun (WGS) entry which is preliminary data.</text>
</comment>
<feature type="domain" description="SLH" evidence="2">
    <location>
        <begin position="460"/>
        <end position="523"/>
    </location>
</feature>
<evidence type="ECO:0000313" key="3">
    <source>
        <dbReference type="EMBL" id="ODP30301.1"/>
    </source>
</evidence>
<evidence type="ECO:0000259" key="2">
    <source>
        <dbReference type="PROSITE" id="PS51272"/>
    </source>
</evidence>
<keyword evidence="1" id="KW-1133">Transmembrane helix</keyword>
<dbReference type="GO" id="GO:0008253">
    <property type="term" value="F:5'-nucleotidase activity"/>
    <property type="evidence" value="ECO:0007669"/>
    <property type="project" value="UniProtKB-EC"/>
</dbReference>
<dbReference type="PANTHER" id="PTHR43308">
    <property type="entry name" value="OUTER MEMBRANE PROTEIN ALPHA-RELATED"/>
    <property type="match status" value="1"/>
</dbReference>
<dbReference type="GO" id="GO:0008663">
    <property type="term" value="F:2',3'-cyclic-nucleotide 2'-phosphodiesterase activity"/>
    <property type="evidence" value="ECO:0007669"/>
    <property type="project" value="UniProtKB-EC"/>
</dbReference>
<reference evidence="3 4" key="1">
    <citation type="submission" date="2016-08" db="EMBL/GenBank/DDBJ databases">
        <title>Genome sequencing of Paenibacillus sp. TI45-13ar, isolated from Korean traditional nuruk.</title>
        <authorList>
            <person name="Kim S.-J."/>
        </authorList>
    </citation>
    <scope>NUCLEOTIDE SEQUENCE [LARGE SCALE GENOMIC DNA]</scope>
    <source>
        <strain evidence="3 4">TI45-13ar</strain>
    </source>
</reference>
<evidence type="ECO:0000256" key="1">
    <source>
        <dbReference type="SAM" id="Phobius"/>
    </source>
</evidence>
<keyword evidence="3" id="KW-0378">Hydrolase</keyword>
<organism evidence="3 4">
    <name type="scientific">Paenibacillus nuruki</name>
    <dbReference type="NCBI Taxonomy" id="1886670"/>
    <lineage>
        <taxon>Bacteria</taxon>
        <taxon>Bacillati</taxon>
        <taxon>Bacillota</taxon>
        <taxon>Bacilli</taxon>
        <taxon>Bacillales</taxon>
        <taxon>Paenibacillaceae</taxon>
        <taxon>Paenibacillus</taxon>
    </lineage>
</organism>
<dbReference type="STRING" id="1886670.PTI45_00234"/>
<dbReference type="PROSITE" id="PS51272">
    <property type="entry name" value="SLH"/>
    <property type="match status" value="3"/>
</dbReference>
<dbReference type="PANTHER" id="PTHR43308:SF5">
    <property type="entry name" value="S-LAYER PROTEIN _ PEPTIDOGLYCAN ENDO-BETA-N-ACETYLGLUCOSAMINIDASE"/>
    <property type="match status" value="1"/>
</dbReference>